<dbReference type="GO" id="GO:0003968">
    <property type="term" value="F:RNA-directed RNA polymerase activity"/>
    <property type="evidence" value="ECO:0007669"/>
    <property type="project" value="UniProtKB-KW"/>
</dbReference>
<dbReference type="Pfam" id="PF00978">
    <property type="entry name" value="RdRP_2"/>
    <property type="match status" value="1"/>
</dbReference>
<dbReference type="Pfam" id="PF01443">
    <property type="entry name" value="Viral_helicase1"/>
    <property type="match status" value="1"/>
</dbReference>
<dbReference type="PROSITE" id="PS50507">
    <property type="entry name" value="RDRP_SSRNA_POS"/>
    <property type="match status" value="1"/>
</dbReference>
<dbReference type="GO" id="GO:0006351">
    <property type="term" value="P:DNA-templated transcription"/>
    <property type="evidence" value="ECO:0007669"/>
    <property type="project" value="InterPro"/>
</dbReference>
<reference evidence="8" key="1">
    <citation type="submission" date="2021-02" db="EMBL/GenBank/DDBJ databases">
        <authorList>
            <person name="Urzo M.L.R."/>
            <person name="Kondo H."/>
            <person name="Guinto T.D."/>
            <person name="Cope A.E."/>
            <person name="Budot B.O."/>
            <person name="Suzuki N."/>
        </authorList>
    </citation>
    <scope>NUCLEOTIDE SEQUENCE</scope>
    <source>
        <strain evidence="8">Tar-Rs-3</strain>
    </source>
</reference>
<keyword evidence="5" id="KW-0547">Nucleotide-binding</keyword>
<evidence type="ECO:0000256" key="1">
    <source>
        <dbReference type="ARBA" id="ARBA00022484"/>
    </source>
</evidence>
<name>A0AAU6NDX0_9VIRU</name>
<dbReference type="InterPro" id="IPR001788">
    <property type="entry name" value="RNA-dep_RNA_pol_alsuvir"/>
</dbReference>
<organism evidence="8">
    <name type="scientific">Rhizoctonia solani beny-like virus 3</name>
    <dbReference type="NCBI Taxonomy" id="2818418"/>
    <lineage>
        <taxon>Viruses</taxon>
        <taxon>Riboviria</taxon>
        <taxon>Orthornavirae</taxon>
        <taxon>Kitrinoviricota</taxon>
        <taxon>Alsuviricetes</taxon>
        <taxon>Hepelivirales</taxon>
        <taxon>Benyviridae</taxon>
    </lineage>
</organism>
<dbReference type="InterPro" id="IPR027351">
    <property type="entry name" value="(+)RNA_virus_helicase_core_dom"/>
</dbReference>
<accession>A0AAU6NDX0</accession>
<dbReference type="Gene3D" id="3.40.50.300">
    <property type="entry name" value="P-loop containing nucleotide triphosphate hydrolases"/>
    <property type="match status" value="1"/>
</dbReference>
<keyword evidence="4" id="KW-0378">Hydrolase</keyword>
<dbReference type="EMBL" id="MW574436">
    <property type="protein sequence ID" value="WWD77349.1"/>
    <property type="molecule type" value="Genomic_RNA"/>
</dbReference>
<evidence type="ECO:0000313" key="8">
    <source>
        <dbReference type="EMBL" id="WWD77349.1"/>
    </source>
</evidence>
<evidence type="ECO:0000256" key="3">
    <source>
        <dbReference type="ARBA" id="ARBA00022695"/>
    </source>
</evidence>
<keyword evidence="2" id="KW-0808">Transferase</keyword>
<protein>
    <submittedName>
        <fullName evidence="8">Polyprotein</fullName>
    </submittedName>
</protein>
<dbReference type="SUPFAM" id="SSF52540">
    <property type="entry name" value="P-loop containing nucleoside triphosphate hydrolases"/>
    <property type="match status" value="1"/>
</dbReference>
<proteinExistence type="predicted"/>
<dbReference type="InterPro" id="IPR027417">
    <property type="entry name" value="P-loop_NTPase"/>
</dbReference>
<dbReference type="InterPro" id="IPR007094">
    <property type="entry name" value="RNA-dir_pol_PSvirus"/>
</dbReference>
<evidence type="ECO:0000256" key="5">
    <source>
        <dbReference type="ARBA" id="ARBA00022840"/>
    </source>
</evidence>
<dbReference type="InterPro" id="IPR043502">
    <property type="entry name" value="DNA/RNA_pol_sf"/>
</dbReference>
<dbReference type="GO" id="GO:0016787">
    <property type="term" value="F:hydrolase activity"/>
    <property type="evidence" value="ECO:0007669"/>
    <property type="project" value="UniProtKB-KW"/>
</dbReference>
<sequence>MTPSLFPCSMVGPDDCWGCMHHRQWEDAWTEWFDTLDPAVQEDKEQVAKLFGDSWHALIIPQGSMLHVEAVDSKFIPGALSFSQIASMSPEQVASNAYEYQRKQMLQQAALEGNFKKIMGLARPKVLFSEKRVTLAELLISSDPVSLMKVGSAAEQINKAMEINGPTIAAAEATIQFNQEVAAMPNIPYIMSNAEKTRFSEYVGKAIRTLGRKCSWNDHLFLESSRHLIREQLQHLFPHNTDYQSVLHVGATATDVSQWFSHAGHDFQFAMKDDKDMSRILEEVCKKLAQKLSAAVPPALKTFRNSSVNLHFDGLNDLLATLGVGDRDRFIVGTDQRPGSVLPAKCGKYNVLMFEDCLYDMSASDFAAYWERTGANIGYATMFFPHAMIDPNVERSPLYEYSEYFDPWVTANWLADRCWPSILAFSWALPIKGMARLLYEALKGLSGTGWNAFKDWVSAIKRDEFPVQLMAFSVLDVYKFIPIIRQVFENCWPIFRKYCMRAKVYWRGGVSNGYDHTLRTWESWLKTPRIDCGGFFVDSEITTRIGEMYLIKFWKSNGASPIVRSLQLPIELDYVRLANLEKSWDSVHSVFRPFEYVSFRAQTWHEMLNWCLAQPAGSLDFAVIQNAVNRTSKGFSVGANILAAAAPHDRKDNSILALCLLMETFKRRNVIKEIETDEDLRDGYRTQLSVIAEKVAKLGFAVFTGGIGVAAWYLYRYLTEKVANYDYVIYSSPVNEIHVKGIGNAKPRVDSGPLRIVVPPLKTEISASCTLCDFRMKGWFSANGEPDDGQKFHLSKHDVDNKIDLSLSENDVSIAIAKVRDAKSWHLSKGADKLAATINKFCDWLETQKVGISQEVKIEHIRGGPGSGKSEVIKALAYRLEKQGVSVAITMPFSDLCTEYNNAKVLGVNSRHDFKADTTWYTLNRSNINTLIVDEATGVDWLVLKAICSYLSVRTIYLVGDRGQTHLRAEAGEGIDPTSELSGLDWSRVPEHELVYNFRLGAWRTKMLNAKYGYRMISKRSDDDRPMFVSRDEYVHIKEATVVDREMVFTHNSALQCFGTESSSDKGVCPNMSVRSSQGLTVDRSAVGVTGLDVGALDVMGFVVVAMTRSKKAPYIVYPEGDDTEAVGKLKEKIDMVSEDQANAIFNLPWPDLPTEKADPEVKPEFRALNQRLEQMKHNGKVNIDPGYNDEFEYRQPQYVGRRVEIEDAKPLPLDVVNLVQLYKEEFHWCFFDALAASRSVTEKALLNFSLSMAEQCFYNDGMMARPARDKSARIRGPNSRPLPVIAVKVKDTEGRESWVTRRLMPLQYLVDSAFRRLGVSIVVVDKKDSVVYQTIDLRHKNSRNNSAVVMRMSSMMATDQDADKASATVGHVFIPCDKEVRVRTGTAVVRQPIGLITYGTWIGDQPVEDKAYVLPDEPDPGAVPGLLTSVMSGLSPSLGTNVRNRGDDDGASSVYETANGSEVVTLRSVVEGADPLLQPVQADDIVGLPQGTLEAARIRDLRPKDVSRGKTTSALASWFKHGDDDIKPVGEVSHTSETESMVGLIERCRRLAGDLISFDDAGPVDTGVAAAVRELVEAQERELSESSICKGCRRVLRSINETRLSLSVFVGAFMLNFIKSGVALVQVGKFHILKFLHNACATVYKFFKWRHSVLAELPGAVIAAGGWLSDSLEACFPGVAGVYLGPCPGTDVTGEPSRLREEDFPPDGDFEEIGTVADRLEANAAIIEQMRNNALAGGPHVGVYLEVETNSPSGVPVQTKDGRLDVKHLWKRQDKLMEGAIYNQDSNLAPDKTELKGHVVICAAPYSGKTTCAKSSHRIIDMDLVLANSGVLEDVPDGGGDWGEFNRKAEIVMKAKLKTLPAYRHVVLVGHPYWAERLKLPLVGKYRVGNLRHVPMAERNSNRDNWWKESEHAGYKRIAAGDLESICLKHLGKKSDRIRRSKDELHKPEFGHFVDPEMPEAHRVRAAEVVDSFGQYVSKDWKPKPDLPGKNMDLRGVGKDTYKLHDFVAPRTLEDGPMLNEAGPVQGMTRLNNMETDWGNTFHQVTKSGVARPYQDVYVRSIGHGLANFFGTSTAETMLASQRIGQLRPKPRLDSEKLAWAKAVAAKVVQDCWKLTPLSIEEHNAAIKDAWADARRRNYGPRSDAEYRRSMGEPTLMCANKAQQKPIKNDKLDILKPGQLIVQSPPDVNLKFIAMHRIFGRTLKASCNDWFFMDDYEDPDSFNARLTQAIRDLPSSASFGIMDFTEFDSQQNDVTLAIEKEVCRLMGVPVAWSEEYYAYRSKGLKVSFPGLFKLKMNQEKPSGFLDTKSGNTILSCALATWLFDYKGPRVHAAKGDDTLFVASSLGVKRHRAAEVSKYTGMSYKLDIDPDGGEFIGCVVSRGGLFKSITRTAMKSICKPAKDYEQFKEQQKALRDALNSWRVGGLDETIANSALAEGKSVEYVKLCYDFVVSWSSISREQWLECTKARKMPRFNIRTAEGPDLLA</sequence>
<evidence type="ECO:0000256" key="2">
    <source>
        <dbReference type="ARBA" id="ARBA00022679"/>
    </source>
</evidence>
<keyword evidence="1" id="KW-0696">RNA-directed RNA polymerase</keyword>
<evidence type="ECO:0000256" key="6">
    <source>
        <dbReference type="ARBA" id="ARBA00022953"/>
    </source>
</evidence>
<keyword evidence="5" id="KW-0067">ATP-binding</keyword>
<dbReference type="GO" id="GO:0005524">
    <property type="term" value="F:ATP binding"/>
    <property type="evidence" value="ECO:0007669"/>
    <property type="project" value="UniProtKB-KW"/>
</dbReference>
<dbReference type="GO" id="GO:0003723">
    <property type="term" value="F:RNA binding"/>
    <property type="evidence" value="ECO:0007669"/>
    <property type="project" value="InterPro"/>
</dbReference>
<evidence type="ECO:0000259" key="7">
    <source>
        <dbReference type="PROSITE" id="PS50507"/>
    </source>
</evidence>
<feature type="domain" description="RdRp catalytic" evidence="7">
    <location>
        <begin position="2238"/>
        <end position="2351"/>
    </location>
</feature>
<keyword evidence="3" id="KW-0548">Nucleotidyltransferase</keyword>
<dbReference type="SUPFAM" id="SSF56672">
    <property type="entry name" value="DNA/RNA polymerases"/>
    <property type="match status" value="1"/>
</dbReference>
<keyword evidence="6" id="KW-0693">Viral RNA replication</keyword>
<dbReference type="GO" id="GO:0039694">
    <property type="term" value="P:viral RNA genome replication"/>
    <property type="evidence" value="ECO:0007669"/>
    <property type="project" value="InterPro"/>
</dbReference>
<evidence type="ECO:0000256" key="4">
    <source>
        <dbReference type="ARBA" id="ARBA00022801"/>
    </source>
</evidence>